<organism evidence="9 10">
    <name type="scientific">Sphingomonas floccifaciens</name>
    <dbReference type="NCBI Taxonomy" id="1844115"/>
    <lineage>
        <taxon>Bacteria</taxon>
        <taxon>Pseudomonadati</taxon>
        <taxon>Pseudomonadota</taxon>
        <taxon>Alphaproteobacteria</taxon>
        <taxon>Sphingomonadales</taxon>
        <taxon>Sphingomonadaceae</taxon>
        <taxon>Sphingomonas</taxon>
    </lineage>
</organism>
<dbReference type="Gene3D" id="3.40.1050.10">
    <property type="entry name" value="Carbonic anhydrase"/>
    <property type="match status" value="1"/>
</dbReference>
<comment type="cofactor">
    <cofactor evidence="1">
        <name>Zn(2+)</name>
        <dbReference type="ChEBI" id="CHEBI:29105"/>
    </cofactor>
</comment>
<evidence type="ECO:0000256" key="7">
    <source>
        <dbReference type="ARBA" id="ARBA00048348"/>
    </source>
</evidence>
<keyword evidence="10" id="KW-1185">Reference proteome</keyword>
<evidence type="ECO:0000256" key="5">
    <source>
        <dbReference type="ARBA" id="ARBA00022833"/>
    </source>
</evidence>
<dbReference type="PROSITE" id="PS00704">
    <property type="entry name" value="PROK_CO2_ANHYDRASE_1"/>
    <property type="match status" value="1"/>
</dbReference>
<dbReference type="EMBL" id="JBHUFC010000002">
    <property type="protein sequence ID" value="MFD1787070.1"/>
    <property type="molecule type" value="Genomic_DNA"/>
</dbReference>
<evidence type="ECO:0000256" key="6">
    <source>
        <dbReference type="ARBA" id="ARBA00023239"/>
    </source>
</evidence>
<dbReference type="PANTHER" id="PTHR11002">
    <property type="entry name" value="CARBONIC ANHYDRASE"/>
    <property type="match status" value="1"/>
</dbReference>
<protein>
    <recommendedName>
        <fullName evidence="3 8">Carbonic anhydrase</fullName>
        <ecNumber evidence="3 8">4.2.1.1</ecNumber>
    </recommendedName>
    <alternativeName>
        <fullName evidence="8">Carbonate dehydratase</fullName>
    </alternativeName>
</protein>
<name>A0ABW4NE96_9SPHN</name>
<dbReference type="Pfam" id="PF00484">
    <property type="entry name" value="Pro_CA"/>
    <property type="match status" value="1"/>
</dbReference>
<dbReference type="RefSeq" id="WP_380939671.1">
    <property type="nucleotide sequence ID" value="NZ_JBHUFC010000002.1"/>
</dbReference>
<dbReference type="SUPFAM" id="SSF53056">
    <property type="entry name" value="beta-carbonic anhydrase, cab"/>
    <property type="match status" value="1"/>
</dbReference>
<dbReference type="Proteomes" id="UP001597283">
    <property type="component" value="Unassembled WGS sequence"/>
</dbReference>
<accession>A0ABW4NE96</accession>
<comment type="similarity">
    <text evidence="2 8">Belongs to the beta-class carbonic anhydrase family.</text>
</comment>
<comment type="catalytic activity">
    <reaction evidence="7 8">
        <text>hydrogencarbonate + H(+) = CO2 + H2O</text>
        <dbReference type="Rhea" id="RHEA:10748"/>
        <dbReference type="ChEBI" id="CHEBI:15377"/>
        <dbReference type="ChEBI" id="CHEBI:15378"/>
        <dbReference type="ChEBI" id="CHEBI:16526"/>
        <dbReference type="ChEBI" id="CHEBI:17544"/>
        <dbReference type="EC" id="4.2.1.1"/>
    </reaction>
</comment>
<evidence type="ECO:0000313" key="9">
    <source>
        <dbReference type="EMBL" id="MFD1787070.1"/>
    </source>
</evidence>
<dbReference type="InterPro" id="IPR001765">
    <property type="entry name" value="Carbonic_anhydrase"/>
</dbReference>
<dbReference type="InterPro" id="IPR015892">
    <property type="entry name" value="Carbonic_anhydrase_CS"/>
</dbReference>
<dbReference type="SMART" id="SM00947">
    <property type="entry name" value="Pro_CA"/>
    <property type="match status" value="1"/>
</dbReference>
<dbReference type="InterPro" id="IPR036874">
    <property type="entry name" value="Carbonic_anhydrase_sf"/>
</dbReference>
<evidence type="ECO:0000313" key="10">
    <source>
        <dbReference type="Proteomes" id="UP001597283"/>
    </source>
</evidence>
<reference evidence="10" key="1">
    <citation type="journal article" date="2019" name="Int. J. Syst. Evol. Microbiol.">
        <title>The Global Catalogue of Microorganisms (GCM) 10K type strain sequencing project: providing services to taxonomists for standard genome sequencing and annotation.</title>
        <authorList>
            <consortium name="The Broad Institute Genomics Platform"/>
            <consortium name="The Broad Institute Genome Sequencing Center for Infectious Disease"/>
            <person name="Wu L."/>
            <person name="Ma J."/>
        </authorList>
    </citation>
    <scope>NUCLEOTIDE SEQUENCE [LARGE SCALE GENOMIC DNA]</scope>
    <source>
        <strain evidence="10">Q85</strain>
    </source>
</reference>
<evidence type="ECO:0000256" key="1">
    <source>
        <dbReference type="ARBA" id="ARBA00001947"/>
    </source>
</evidence>
<gene>
    <name evidence="9" type="ORF">ACFSC3_05740</name>
</gene>
<dbReference type="InterPro" id="IPR045066">
    <property type="entry name" value="Beta_CA_cladeB"/>
</dbReference>
<dbReference type="GO" id="GO:0004089">
    <property type="term" value="F:carbonate dehydratase activity"/>
    <property type="evidence" value="ECO:0007669"/>
    <property type="project" value="UniProtKB-EC"/>
</dbReference>
<keyword evidence="6 8" id="KW-0456">Lyase</keyword>
<sequence length="230" mass="24638">MNDVVGRVFKFESKVFADEADLYGKLAHEGQAPKVLIISCSDSRVVPEQIMQARPGELFVIRNAGNIVPPFAQQNGGVTATIEYAVAALGVTDVVICGHSGCGAMGALTNPEGLDELPSVKAWLKHSHAAKSVVDHSYPELDGQAAIRAASLENVVVQLQHLRTHPAVASRIAKGELTLHGWFVDIHSGGILAYDGDKGRFQPVRDGEDLPVALHPERRLAADFVQHEAA</sequence>
<dbReference type="PROSITE" id="PS00705">
    <property type="entry name" value="PROK_CO2_ANHYDRASE_2"/>
    <property type="match status" value="1"/>
</dbReference>
<dbReference type="PANTHER" id="PTHR11002:SF76">
    <property type="entry name" value="CARBONIC ANHYDRASE"/>
    <property type="match status" value="1"/>
</dbReference>
<keyword evidence="5 8" id="KW-0862">Zinc</keyword>
<dbReference type="EC" id="4.2.1.1" evidence="3 8"/>
<evidence type="ECO:0000256" key="3">
    <source>
        <dbReference type="ARBA" id="ARBA00012925"/>
    </source>
</evidence>
<comment type="caution">
    <text evidence="9">The sequence shown here is derived from an EMBL/GenBank/DDBJ whole genome shotgun (WGS) entry which is preliminary data.</text>
</comment>
<comment type="function">
    <text evidence="8">Reversible hydration of carbon dioxide.</text>
</comment>
<keyword evidence="4" id="KW-0479">Metal-binding</keyword>
<evidence type="ECO:0000256" key="8">
    <source>
        <dbReference type="RuleBase" id="RU003956"/>
    </source>
</evidence>
<evidence type="ECO:0000256" key="4">
    <source>
        <dbReference type="ARBA" id="ARBA00022723"/>
    </source>
</evidence>
<proteinExistence type="inferred from homology"/>
<evidence type="ECO:0000256" key="2">
    <source>
        <dbReference type="ARBA" id="ARBA00006217"/>
    </source>
</evidence>
<dbReference type="CDD" id="cd00884">
    <property type="entry name" value="beta_CA_cladeB"/>
    <property type="match status" value="1"/>
</dbReference>